<dbReference type="InterPro" id="IPR006816">
    <property type="entry name" value="ELMO_dom"/>
</dbReference>
<reference evidence="3 4" key="1">
    <citation type="journal article" date="2018" name="Plant J.">
        <title>Genome sequences of Chlorella sorokiniana UTEX 1602 and Micractinium conductrix SAG 241.80: implications to maltose excretion by a green alga.</title>
        <authorList>
            <person name="Arriola M.B."/>
            <person name="Velmurugan N."/>
            <person name="Zhang Y."/>
            <person name="Plunkett M.H."/>
            <person name="Hondzo H."/>
            <person name="Barney B.M."/>
        </authorList>
    </citation>
    <scope>NUCLEOTIDE SEQUENCE [LARGE SCALE GENOMIC DNA]</scope>
    <source>
        <strain evidence="3 4">SAG 241.80</strain>
    </source>
</reference>
<comment type="caution">
    <text evidence="3">The sequence shown here is derived from an EMBL/GenBank/DDBJ whole genome shotgun (WGS) entry which is preliminary data.</text>
</comment>
<dbReference type="InterPro" id="IPR050868">
    <property type="entry name" value="ELMO_domain-containing"/>
</dbReference>
<sequence length="302" mass="32133">MWRPPDQLRRAGDTPTSGSCPGRWRRWCTPPSQSGALSSACCTACCRQAAASCRCLQEERVAALQRRARVTFDDELPQHQAALRELWGAAFPGAPFPPGVRHEQWKQLGFQSDVPARDLSRGAGMLTLECLVWMAQERPATFHALSRKTAGVRAEWEYPFAAGGANVAFMLAELLGLRGGVGAVSASSPAGPAASPAARGFLPLLDPLLPGSGEGRSVGCVAVGGGGAACDGGGSGGDSCRQFEELFELTFRLLDQVWLERKAGYMQFPAVMSEVRERVERALASGRAASVADMEQMLLPAA</sequence>
<accession>A0A2P6VKS9</accession>
<feature type="region of interest" description="Disordered" evidence="1">
    <location>
        <begin position="1"/>
        <end position="20"/>
    </location>
</feature>
<dbReference type="Proteomes" id="UP000239649">
    <property type="component" value="Unassembled WGS sequence"/>
</dbReference>
<dbReference type="EMBL" id="LHPF02000004">
    <property type="protein sequence ID" value="PSC74667.1"/>
    <property type="molecule type" value="Genomic_DNA"/>
</dbReference>
<proteinExistence type="predicted"/>
<evidence type="ECO:0000256" key="1">
    <source>
        <dbReference type="SAM" id="MobiDB-lite"/>
    </source>
</evidence>
<dbReference type="OrthoDB" id="67155at2759"/>
<dbReference type="PANTHER" id="PTHR12771">
    <property type="entry name" value="ENGULFMENT AND CELL MOTILITY"/>
    <property type="match status" value="1"/>
</dbReference>
<dbReference type="PROSITE" id="PS51335">
    <property type="entry name" value="ELMO"/>
    <property type="match status" value="1"/>
</dbReference>
<name>A0A2P6VKS9_9CHLO</name>
<evidence type="ECO:0000313" key="3">
    <source>
        <dbReference type="EMBL" id="PSC74667.1"/>
    </source>
</evidence>
<gene>
    <name evidence="3" type="ORF">C2E20_2170</name>
</gene>
<feature type="domain" description="ELMO" evidence="2">
    <location>
        <begin position="78"/>
        <end position="283"/>
    </location>
</feature>
<keyword evidence="4" id="KW-1185">Reference proteome</keyword>
<feature type="compositionally biased region" description="Basic and acidic residues" evidence="1">
    <location>
        <begin position="1"/>
        <end position="12"/>
    </location>
</feature>
<evidence type="ECO:0000259" key="2">
    <source>
        <dbReference type="PROSITE" id="PS51335"/>
    </source>
</evidence>
<dbReference type="AlphaFoldDB" id="A0A2P6VKS9"/>
<dbReference type="Pfam" id="PF04727">
    <property type="entry name" value="ELMO_CED12"/>
    <property type="match status" value="1"/>
</dbReference>
<evidence type="ECO:0000313" key="4">
    <source>
        <dbReference type="Proteomes" id="UP000239649"/>
    </source>
</evidence>
<organism evidence="3 4">
    <name type="scientific">Micractinium conductrix</name>
    <dbReference type="NCBI Taxonomy" id="554055"/>
    <lineage>
        <taxon>Eukaryota</taxon>
        <taxon>Viridiplantae</taxon>
        <taxon>Chlorophyta</taxon>
        <taxon>core chlorophytes</taxon>
        <taxon>Trebouxiophyceae</taxon>
        <taxon>Chlorellales</taxon>
        <taxon>Chlorellaceae</taxon>
        <taxon>Chlorella clade</taxon>
        <taxon>Micractinium</taxon>
    </lineage>
</organism>
<protein>
    <submittedName>
        <fullName evidence="3">ELMO domain-containing C-like</fullName>
    </submittedName>
</protein>
<dbReference type="PANTHER" id="PTHR12771:SF56">
    <property type="entry name" value="CED-12"/>
    <property type="match status" value="1"/>
</dbReference>